<accession>A0A382E6Q4</accession>
<evidence type="ECO:0000256" key="2">
    <source>
        <dbReference type="ARBA" id="ARBA00022448"/>
    </source>
</evidence>
<evidence type="ECO:0000256" key="4">
    <source>
        <dbReference type="ARBA" id="ARBA00022692"/>
    </source>
</evidence>
<dbReference type="InterPro" id="IPR011527">
    <property type="entry name" value="ABC1_TM_dom"/>
</dbReference>
<feature type="transmembrane region" description="Helical" evidence="9">
    <location>
        <begin position="154"/>
        <end position="180"/>
    </location>
</feature>
<dbReference type="SMART" id="SM00382">
    <property type="entry name" value="AAA"/>
    <property type="match status" value="1"/>
</dbReference>
<protein>
    <recommendedName>
        <fullName evidence="13">ABC transporter domain-containing protein</fullName>
    </recommendedName>
</protein>
<feature type="non-terminal residue" evidence="12">
    <location>
        <position position="1"/>
    </location>
</feature>
<dbReference type="Pfam" id="PF00005">
    <property type="entry name" value="ABC_tran"/>
    <property type="match status" value="1"/>
</dbReference>
<evidence type="ECO:0000313" key="12">
    <source>
        <dbReference type="EMBL" id="SVB46089.1"/>
    </source>
</evidence>
<dbReference type="SUPFAM" id="SSF90123">
    <property type="entry name" value="ABC transporter transmembrane region"/>
    <property type="match status" value="1"/>
</dbReference>
<proteinExistence type="predicted"/>
<dbReference type="GO" id="GO:0005524">
    <property type="term" value="F:ATP binding"/>
    <property type="evidence" value="ECO:0007669"/>
    <property type="project" value="UniProtKB-KW"/>
</dbReference>
<evidence type="ECO:0000256" key="5">
    <source>
        <dbReference type="ARBA" id="ARBA00022741"/>
    </source>
</evidence>
<dbReference type="EMBL" id="UINC01042871">
    <property type="protein sequence ID" value="SVB46089.1"/>
    <property type="molecule type" value="Genomic_DNA"/>
</dbReference>
<dbReference type="PANTHER" id="PTHR24221">
    <property type="entry name" value="ATP-BINDING CASSETTE SUB-FAMILY B"/>
    <property type="match status" value="1"/>
</dbReference>
<evidence type="ECO:0000256" key="9">
    <source>
        <dbReference type="SAM" id="Phobius"/>
    </source>
</evidence>
<dbReference type="PANTHER" id="PTHR24221:SF632">
    <property type="entry name" value="ATP-DEPENDENT LIPID A-CORE FLIPPASE"/>
    <property type="match status" value="1"/>
</dbReference>
<keyword evidence="8 9" id="KW-0472">Membrane</keyword>
<dbReference type="PROSITE" id="PS00211">
    <property type="entry name" value="ABC_TRANSPORTER_1"/>
    <property type="match status" value="1"/>
</dbReference>
<keyword evidence="5" id="KW-0547">Nucleotide-binding</keyword>
<dbReference type="CDD" id="cd18552">
    <property type="entry name" value="ABC_6TM_MsbA_like"/>
    <property type="match status" value="1"/>
</dbReference>
<evidence type="ECO:0000256" key="8">
    <source>
        <dbReference type="ARBA" id="ARBA00023136"/>
    </source>
</evidence>
<feature type="transmembrane region" description="Helical" evidence="9">
    <location>
        <begin position="186"/>
        <end position="205"/>
    </location>
</feature>
<feature type="domain" description="ABC transmembrane type-1" evidence="11">
    <location>
        <begin position="1"/>
        <end position="219"/>
    </location>
</feature>
<dbReference type="Pfam" id="PF00664">
    <property type="entry name" value="ABC_membrane"/>
    <property type="match status" value="1"/>
</dbReference>
<dbReference type="GO" id="GO:0005886">
    <property type="term" value="C:plasma membrane"/>
    <property type="evidence" value="ECO:0007669"/>
    <property type="project" value="UniProtKB-SubCell"/>
</dbReference>
<evidence type="ECO:0000256" key="6">
    <source>
        <dbReference type="ARBA" id="ARBA00022840"/>
    </source>
</evidence>
<evidence type="ECO:0000259" key="11">
    <source>
        <dbReference type="PROSITE" id="PS50929"/>
    </source>
</evidence>
<keyword evidence="7 9" id="KW-1133">Transmembrane helix</keyword>
<dbReference type="SUPFAM" id="SSF52540">
    <property type="entry name" value="P-loop containing nucleoside triphosphate hydrolases"/>
    <property type="match status" value="1"/>
</dbReference>
<evidence type="ECO:0000256" key="7">
    <source>
        <dbReference type="ARBA" id="ARBA00022989"/>
    </source>
</evidence>
<dbReference type="InterPro" id="IPR003439">
    <property type="entry name" value="ABC_transporter-like_ATP-bd"/>
</dbReference>
<name>A0A382E6Q4_9ZZZZ</name>
<dbReference type="InterPro" id="IPR003593">
    <property type="entry name" value="AAA+_ATPase"/>
</dbReference>
<dbReference type="Gene3D" id="1.20.1560.10">
    <property type="entry name" value="ABC transporter type 1, transmembrane domain"/>
    <property type="match status" value="1"/>
</dbReference>
<keyword evidence="6" id="KW-0067">ATP-binding</keyword>
<evidence type="ECO:0000256" key="3">
    <source>
        <dbReference type="ARBA" id="ARBA00022475"/>
    </source>
</evidence>
<dbReference type="GO" id="GO:0034040">
    <property type="term" value="F:ATPase-coupled lipid transmembrane transporter activity"/>
    <property type="evidence" value="ECO:0007669"/>
    <property type="project" value="TreeGrafter"/>
</dbReference>
<dbReference type="PROSITE" id="PS50893">
    <property type="entry name" value="ABC_TRANSPORTER_2"/>
    <property type="match status" value="1"/>
</dbReference>
<evidence type="ECO:0000256" key="1">
    <source>
        <dbReference type="ARBA" id="ARBA00004651"/>
    </source>
</evidence>
<sequence length="501" mass="55173">IGRRVVFDLRAEMFKRMIHFPARYYDHHSSAALVAKLIYDVEQVSLATTMAVRVLIKDSLLTLVLLGWLAYLNWQLTLIFLTVTPIAAIIIRAASKRFRTTSEKIQLSIGRISHVSKEAIQGHRILKAFGGYQQEVEGFAEANLQNRRQAIRKAAVAAASVPLLLLFVGSNVAGVIYLAMTGATGSFISAGTFASYLGAILMLMAPIKRLARVNELVQTGVAAAASAFEILDEEVEPSGGGRSETRLSGLIEFKNVSFRYDDDKPRALTDLSFSLKPGETVAIVGESGSGKSTIASILLGFYSDFEGEILLDGTSIREYQLMCLRQNIAFVPQDAILFDDTIERNIRYGMDENEERTNTVLEATQIKSFSNQLRRGLDTKIGEAGGRLSGGQRQRIAIARGLYRDAPILILDEATSALDNIAEEEVRKAIRQISFGRSIIMIAHRLATVIDTDCIYVLQGGRIVESGNHSELLSRGGYYSSLYRNELENTREGGEVLKPPK</sequence>
<dbReference type="FunFam" id="3.40.50.300:FF:000221">
    <property type="entry name" value="Multidrug ABC transporter ATP-binding protein"/>
    <property type="match status" value="1"/>
</dbReference>
<organism evidence="12">
    <name type="scientific">marine metagenome</name>
    <dbReference type="NCBI Taxonomy" id="408172"/>
    <lineage>
        <taxon>unclassified sequences</taxon>
        <taxon>metagenomes</taxon>
        <taxon>ecological metagenomes</taxon>
    </lineage>
</organism>
<gene>
    <name evidence="12" type="ORF">METZ01_LOCUS198943</name>
</gene>
<dbReference type="InterPro" id="IPR017871">
    <property type="entry name" value="ABC_transporter-like_CS"/>
</dbReference>
<comment type="subcellular location">
    <subcellularLocation>
        <location evidence="1">Cell membrane</location>
        <topology evidence="1">Multi-pass membrane protein</topology>
    </subcellularLocation>
</comment>
<dbReference type="InterPro" id="IPR027417">
    <property type="entry name" value="P-loop_NTPase"/>
</dbReference>
<feature type="transmembrane region" description="Helical" evidence="9">
    <location>
        <begin position="77"/>
        <end position="94"/>
    </location>
</feature>
<feature type="domain" description="ABC transporter" evidence="10">
    <location>
        <begin position="251"/>
        <end position="485"/>
    </location>
</feature>
<dbReference type="InterPro" id="IPR039421">
    <property type="entry name" value="Type_1_exporter"/>
</dbReference>
<reference evidence="12" key="1">
    <citation type="submission" date="2018-05" db="EMBL/GenBank/DDBJ databases">
        <authorList>
            <person name="Lanie J.A."/>
            <person name="Ng W.-L."/>
            <person name="Kazmierczak K.M."/>
            <person name="Andrzejewski T.M."/>
            <person name="Davidsen T.M."/>
            <person name="Wayne K.J."/>
            <person name="Tettelin H."/>
            <person name="Glass J.I."/>
            <person name="Rusch D."/>
            <person name="Podicherti R."/>
            <person name="Tsui H.-C.T."/>
            <person name="Winkler M.E."/>
        </authorList>
    </citation>
    <scope>NUCLEOTIDE SEQUENCE</scope>
</reference>
<dbReference type="AlphaFoldDB" id="A0A382E6Q4"/>
<keyword evidence="4 9" id="KW-0812">Transmembrane</keyword>
<evidence type="ECO:0008006" key="13">
    <source>
        <dbReference type="Google" id="ProtNLM"/>
    </source>
</evidence>
<dbReference type="GO" id="GO:0140359">
    <property type="term" value="F:ABC-type transporter activity"/>
    <property type="evidence" value="ECO:0007669"/>
    <property type="project" value="InterPro"/>
</dbReference>
<dbReference type="PROSITE" id="PS50929">
    <property type="entry name" value="ABC_TM1F"/>
    <property type="match status" value="1"/>
</dbReference>
<dbReference type="Gene3D" id="3.40.50.300">
    <property type="entry name" value="P-loop containing nucleotide triphosphate hydrolases"/>
    <property type="match status" value="1"/>
</dbReference>
<evidence type="ECO:0000259" key="10">
    <source>
        <dbReference type="PROSITE" id="PS50893"/>
    </source>
</evidence>
<keyword evidence="2" id="KW-0813">Transport</keyword>
<dbReference type="GO" id="GO:0016887">
    <property type="term" value="F:ATP hydrolysis activity"/>
    <property type="evidence" value="ECO:0007669"/>
    <property type="project" value="InterPro"/>
</dbReference>
<dbReference type="InterPro" id="IPR036640">
    <property type="entry name" value="ABC1_TM_sf"/>
</dbReference>
<keyword evidence="3" id="KW-1003">Cell membrane</keyword>